<protein>
    <submittedName>
        <fullName evidence="6">Diketogulonate reductase-like aldo/keto reductase</fullName>
    </submittedName>
</protein>
<comment type="caution">
    <text evidence="6">The sequence shown here is derived from an EMBL/GenBank/DDBJ whole genome shotgun (WGS) entry which is preliminary data.</text>
</comment>
<evidence type="ECO:0000256" key="2">
    <source>
        <dbReference type="PIRSR" id="PIRSR000097-2"/>
    </source>
</evidence>
<dbReference type="PANTHER" id="PTHR43638">
    <property type="entry name" value="OXIDOREDUCTASE, ALDO/KETO REDUCTASE FAMILY PROTEIN"/>
    <property type="match status" value="1"/>
</dbReference>
<evidence type="ECO:0000313" key="6">
    <source>
        <dbReference type="EMBL" id="TCL03343.1"/>
    </source>
</evidence>
<dbReference type="SUPFAM" id="SSF51430">
    <property type="entry name" value="NAD(P)-linked oxidoreductase"/>
    <property type="match status" value="1"/>
</dbReference>
<keyword evidence="7" id="KW-1185">Reference proteome</keyword>
<dbReference type="InterPro" id="IPR023210">
    <property type="entry name" value="NADP_OxRdtase_dom"/>
</dbReference>
<organism evidence="6 7">
    <name type="scientific">Sodalis ligni</name>
    <dbReference type="NCBI Taxonomy" id="2697027"/>
    <lineage>
        <taxon>Bacteria</taxon>
        <taxon>Pseudomonadati</taxon>
        <taxon>Pseudomonadota</taxon>
        <taxon>Gammaproteobacteria</taxon>
        <taxon>Enterobacterales</taxon>
        <taxon>Bruguierivoracaceae</taxon>
        <taxon>Sodalis</taxon>
    </lineage>
</organism>
<dbReference type="Pfam" id="PF00248">
    <property type="entry name" value="Aldo_ket_red"/>
    <property type="match status" value="1"/>
</dbReference>
<evidence type="ECO:0000256" key="4">
    <source>
        <dbReference type="SAM" id="SignalP"/>
    </source>
</evidence>
<proteinExistence type="predicted"/>
<feature type="domain" description="NADP-dependent oxidoreductase" evidence="5">
    <location>
        <begin position="43"/>
        <end position="294"/>
    </location>
</feature>
<name>A0A4R1N822_9GAMM</name>
<feature type="site" description="Lowers pKa of active site Tyr" evidence="3">
    <location>
        <position position="106"/>
    </location>
</feature>
<dbReference type="Proteomes" id="UP000294555">
    <property type="component" value="Unassembled WGS sequence"/>
</dbReference>
<dbReference type="EMBL" id="SJOI01000001">
    <property type="protein sequence ID" value="TCL03343.1"/>
    <property type="molecule type" value="Genomic_DNA"/>
</dbReference>
<feature type="binding site" evidence="2">
    <location>
        <position position="140"/>
    </location>
    <ligand>
        <name>substrate</name>
    </ligand>
</feature>
<evidence type="ECO:0000256" key="1">
    <source>
        <dbReference type="PIRSR" id="PIRSR000097-1"/>
    </source>
</evidence>
<dbReference type="InterPro" id="IPR036812">
    <property type="entry name" value="NAD(P)_OxRdtase_dom_sf"/>
</dbReference>
<feature type="chain" id="PRO_5020286426" evidence="4">
    <location>
        <begin position="26"/>
        <end position="296"/>
    </location>
</feature>
<keyword evidence="4" id="KW-0732">Signal</keyword>
<dbReference type="PIRSF" id="PIRSF000097">
    <property type="entry name" value="AKR"/>
    <property type="match status" value="1"/>
</dbReference>
<dbReference type="CDD" id="cd19138">
    <property type="entry name" value="AKR_YeaE"/>
    <property type="match status" value="1"/>
</dbReference>
<dbReference type="Gene3D" id="3.20.20.100">
    <property type="entry name" value="NADP-dependent oxidoreductase domain"/>
    <property type="match status" value="1"/>
</dbReference>
<dbReference type="InterPro" id="IPR020471">
    <property type="entry name" value="AKR"/>
</dbReference>
<evidence type="ECO:0000256" key="3">
    <source>
        <dbReference type="PIRSR" id="PIRSR000097-3"/>
    </source>
</evidence>
<dbReference type="GO" id="GO:0016491">
    <property type="term" value="F:oxidoreductase activity"/>
    <property type="evidence" value="ECO:0007669"/>
    <property type="project" value="InterPro"/>
</dbReference>
<evidence type="ECO:0000313" key="7">
    <source>
        <dbReference type="Proteomes" id="UP000294555"/>
    </source>
</evidence>
<dbReference type="PRINTS" id="PR00069">
    <property type="entry name" value="ALDKETRDTASE"/>
</dbReference>
<dbReference type="PANTHER" id="PTHR43638:SF3">
    <property type="entry name" value="ALDEHYDE REDUCTASE"/>
    <property type="match status" value="1"/>
</dbReference>
<dbReference type="RefSeq" id="WP_165934129.1">
    <property type="nucleotide sequence ID" value="NZ_SJOI01000001.1"/>
</dbReference>
<feature type="signal peptide" evidence="4">
    <location>
        <begin position="1"/>
        <end position="25"/>
    </location>
</feature>
<evidence type="ECO:0000259" key="5">
    <source>
        <dbReference type="Pfam" id="PF00248"/>
    </source>
</evidence>
<feature type="active site" description="Proton donor" evidence="1">
    <location>
        <position position="81"/>
    </location>
</feature>
<gene>
    <name evidence="6" type="ORF">EZJ58_1405</name>
</gene>
<accession>A0A4R1N822</accession>
<dbReference type="AlphaFoldDB" id="A0A4R1N822"/>
<reference evidence="6 7" key="1">
    <citation type="submission" date="2019-02" db="EMBL/GenBank/DDBJ databases">
        <title>Investigation of anaerobic lignin degradation for improved lignocellulosic biofuels.</title>
        <authorList>
            <person name="Deangelis K."/>
        </authorList>
    </citation>
    <scope>NUCLEOTIDE SEQUENCE [LARGE SCALE GENOMIC DNA]</scope>
    <source>
        <strain evidence="6 7">159R</strain>
    </source>
</reference>
<sequence>MVSLTRRQFCLAGAAISLLGGRAMAQPERSGVPLPDGSKAPALGQGSWHLAQGRHPAEEEENALRTGIALGMTLLDTAEMYGNGSAERLIGRVIAGQRDKVFLVSKVLPYHATTADGIRQACQASLARLGTHYLDLYLLHWRGGVSDLGVVVNTFESLRSEGRIRHWGVSNFDVGDMEDLFRVPGGNACATNQVLYNLTQKGIEGDLLPWCVQHKMPIMAYSPLGMTGGLLGNTTLRQVAARHQVGPAAVALAWTMRSGHVIPIPESGSPDHVKENALALSLRLTEQDVNELAQAF</sequence>